<sequence>MDYKTLNKITSSSLECFQDHLPSLVAWQTFPKNYCEEVSSILLRILIKEDILDFKLMRGTNKKGEFHFWLESEDFVIDLTAHQFEGFDKPFLLISKSEYPLYKVFNKDIQEKEIHPNWPGLEKISSHIQKRFYAEYY</sequence>
<reference evidence="1 2" key="1">
    <citation type="submission" date="2013-06" db="EMBL/GenBank/DDBJ databases">
        <title>The Genome Sequence of Acinetobacter gyllenbergii CIP 110306.</title>
        <authorList>
            <consortium name="The Broad Institute Genome Sequencing Platform"/>
            <consortium name="The Broad Institute Genome Sequencing Center for Infectious Disease"/>
            <person name="Cerqueira G."/>
            <person name="Feldgarden M."/>
            <person name="Courvalin P."/>
            <person name="Perichon B."/>
            <person name="Grillot-Courvalin C."/>
            <person name="Clermont D."/>
            <person name="Rocha E."/>
            <person name="Yoon E.-J."/>
            <person name="Nemec A."/>
            <person name="Young S.K."/>
            <person name="Zeng Q."/>
            <person name="Gargeya S."/>
            <person name="Fitzgerald M."/>
            <person name="Abouelleil A."/>
            <person name="Alvarado L."/>
            <person name="Berlin A.M."/>
            <person name="Chapman S.B."/>
            <person name="Dewar J."/>
            <person name="Goldberg J."/>
            <person name="Griggs A."/>
            <person name="Gujja S."/>
            <person name="Hansen M."/>
            <person name="Howarth C."/>
            <person name="Imamovic A."/>
            <person name="Larimer J."/>
            <person name="McCowan C."/>
            <person name="Murphy C."/>
            <person name="Pearson M."/>
            <person name="Priest M."/>
            <person name="Roberts A."/>
            <person name="Saif S."/>
            <person name="Shea T."/>
            <person name="Sykes S."/>
            <person name="Wortman J."/>
            <person name="Nusbaum C."/>
            <person name="Birren B."/>
        </authorList>
    </citation>
    <scope>NUCLEOTIDE SEQUENCE [LARGE SCALE GENOMIC DNA]</scope>
    <source>
        <strain evidence="1 2">CIP 110306</strain>
    </source>
</reference>
<accession>A0A829HMA2</accession>
<evidence type="ECO:0000313" key="1">
    <source>
        <dbReference type="EMBL" id="EPF88214.1"/>
    </source>
</evidence>
<dbReference type="AlphaFoldDB" id="A0A829HMA2"/>
<dbReference type="RefSeq" id="WP_016660268.1">
    <property type="nucleotide sequence ID" value="NZ_ASQH01000001.1"/>
</dbReference>
<protein>
    <submittedName>
        <fullName evidence="1">Uncharacterized protein</fullName>
    </submittedName>
</protein>
<keyword evidence="2" id="KW-1185">Reference proteome</keyword>
<evidence type="ECO:0000313" key="2">
    <source>
        <dbReference type="Proteomes" id="UP000014523"/>
    </source>
</evidence>
<dbReference type="EMBL" id="ATGG01000011">
    <property type="protein sequence ID" value="EPF88214.1"/>
    <property type="molecule type" value="Genomic_DNA"/>
</dbReference>
<organism evidence="1 2">
    <name type="scientific">Acinetobacter gyllenbergii CIP 110306 = MTCC 11365</name>
    <dbReference type="NCBI Taxonomy" id="1217657"/>
    <lineage>
        <taxon>Bacteria</taxon>
        <taxon>Pseudomonadati</taxon>
        <taxon>Pseudomonadota</taxon>
        <taxon>Gammaproteobacteria</taxon>
        <taxon>Moraxellales</taxon>
        <taxon>Moraxellaceae</taxon>
        <taxon>Acinetobacter</taxon>
    </lineage>
</organism>
<name>A0A829HMA2_9GAMM</name>
<proteinExistence type="predicted"/>
<gene>
    <name evidence="1" type="ORF">F957_01501</name>
</gene>
<comment type="caution">
    <text evidence="1">The sequence shown here is derived from an EMBL/GenBank/DDBJ whole genome shotgun (WGS) entry which is preliminary data.</text>
</comment>
<dbReference type="Proteomes" id="UP000014523">
    <property type="component" value="Unassembled WGS sequence"/>
</dbReference>